<comment type="caution">
    <text evidence="1">The sequence shown here is derived from an EMBL/GenBank/DDBJ whole genome shotgun (WGS) entry which is preliminary data.</text>
</comment>
<reference evidence="1 2" key="1">
    <citation type="journal article" date="2024" name="G3 (Bethesda)">
        <title>Genome assembly of Hibiscus sabdariffa L. provides insights into metabolisms of medicinal natural products.</title>
        <authorList>
            <person name="Kim T."/>
        </authorList>
    </citation>
    <scope>NUCLEOTIDE SEQUENCE [LARGE SCALE GENOMIC DNA]</scope>
    <source>
        <strain evidence="1">TK-2024</strain>
        <tissue evidence="1">Old leaves</tissue>
    </source>
</reference>
<dbReference type="Gene3D" id="3.30.420.10">
    <property type="entry name" value="Ribonuclease H-like superfamily/Ribonuclease H"/>
    <property type="match status" value="1"/>
</dbReference>
<dbReference type="InterPro" id="IPR036397">
    <property type="entry name" value="RNaseH_sf"/>
</dbReference>
<evidence type="ECO:0000313" key="2">
    <source>
        <dbReference type="Proteomes" id="UP001396334"/>
    </source>
</evidence>
<accession>A0ABR2RF89</accession>
<proteinExistence type="predicted"/>
<dbReference type="SUPFAM" id="SSF53098">
    <property type="entry name" value="Ribonuclease H-like"/>
    <property type="match status" value="1"/>
</dbReference>
<dbReference type="PANTHER" id="PTHR35046:SF26">
    <property type="entry name" value="RNA-DIRECTED DNA POLYMERASE"/>
    <property type="match status" value="1"/>
</dbReference>
<keyword evidence="2" id="KW-1185">Reference proteome</keyword>
<dbReference type="EMBL" id="JBBPBN010000023">
    <property type="protein sequence ID" value="KAK9011613.1"/>
    <property type="molecule type" value="Genomic_DNA"/>
</dbReference>
<gene>
    <name evidence="1" type="ORF">V6N11_044459</name>
</gene>
<sequence length="209" mass="23633">MATHVQDIAEGKPTELRFRDEGVMMFKDRIVVADDSELRQTILTKAPGSPFVVHPSSTKMNRDLKGKYYWIGLKRDVAELVSEGVRIAMDYGNGNAADTLEEEPCMGYSEPIHQVCTFTTCSYHLYFGQVGRVVYLRSARLRGVPKSTVSDRDSKFTVRFWESLHTTLGSRLNFSTSYHPQIEHLEETVVISWVCVQQQLSGNYTDGAV</sequence>
<organism evidence="1 2">
    <name type="scientific">Hibiscus sabdariffa</name>
    <name type="common">roselle</name>
    <dbReference type="NCBI Taxonomy" id="183260"/>
    <lineage>
        <taxon>Eukaryota</taxon>
        <taxon>Viridiplantae</taxon>
        <taxon>Streptophyta</taxon>
        <taxon>Embryophyta</taxon>
        <taxon>Tracheophyta</taxon>
        <taxon>Spermatophyta</taxon>
        <taxon>Magnoliopsida</taxon>
        <taxon>eudicotyledons</taxon>
        <taxon>Gunneridae</taxon>
        <taxon>Pentapetalae</taxon>
        <taxon>rosids</taxon>
        <taxon>malvids</taxon>
        <taxon>Malvales</taxon>
        <taxon>Malvaceae</taxon>
        <taxon>Malvoideae</taxon>
        <taxon>Hibiscus</taxon>
    </lineage>
</organism>
<evidence type="ECO:0000313" key="1">
    <source>
        <dbReference type="EMBL" id="KAK9011613.1"/>
    </source>
</evidence>
<dbReference type="Gene3D" id="1.10.340.70">
    <property type="match status" value="1"/>
</dbReference>
<name>A0ABR2RF89_9ROSI</name>
<dbReference type="InterPro" id="IPR012337">
    <property type="entry name" value="RNaseH-like_sf"/>
</dbReference>
<dbReference type="Proteomes" id="UP001396334">
    <property type="component" value="Unassembled WGS sequence"/>
</dbReference>
<dbReference type="PANTHER" id="PTHR35046">
    <property type="entry name" value="ZINC KNUCKLE (CCHC-TYPE) FAMILY PROTEIN"/>
    <property type="match status" value="1"/>
</dbReference>
<protein>
    <submittedName>
        <fullName evidence="1">Uncharacterized protein</fullName>
    </submittedName>
</protein>